<dbReference type="InterPro" id="IPR044068">
    <property type="entry name" value="CB"/>
</dbReference>
<evidence type="ECO:0000259" key="7">
    <source>
        <dbReference type="PROSITE" id="PS51898"/>
    </source>
</evidence>
<dbReference type="PANTHER" id="PTHR30349:SF64">
    <property type="entry name" value="PROPHAGE INTEGRASE INTD-RELATED"/>
    <property type="match status" value="1"/>
</dbReference>
<dbReference type="GO" id="GO:0015074">
    <property type="term" value="P:DNA integration"/>
    <property type="evidence" value="ECO:0007669"/>
    <property type="project" value="UniProtKB-KW"/>
</dbReference>
<dbReference type="InterPro" id="IPR050090">
    <property type="entry name" value="Tyrosine_recombinase_XerCD"/>
</dbReference>
<dbReference type="EMBL" id="FRAE01000021">
    <property type="protein sequence ID" value="SHJ92034.1"/>
    <property type="molecule type" value="Genomic_DNA"/>
</dbReference>
<dbReference type="CDD" id="cd01189">
    <property type="entry name" value="INT_ICEBs1_C_like"/>
    <property type="match status" value="1"/>
</dbReference>
<evidence type="ECO:0000256" key="1">
    <source>
        <dbReference type="ARBA" id="ARBA00003283"/>
    </source>
</evidence>
<evidence type="ECO:0000256" key="3">
    <source>
        <dbReference type="ARBA" id="ARBA00022908"/>
    </source>
</evidence>
<reference evidence="10" key="1">
    <citation type="submission" date="2016-11" db="EMBL/GenBank/DDBJ databases">
        <authorList>
            <person name="Varghese N."/>
            <person name="Submissions S."/>
        </authorList>
    </citation>
    <scope>NUCLEOTIDE SEQUENCE [LARGE SCALE GENOMIC DNA]</scope>
    <source>
        <strain evidence="10">DSM 15518</strain>
    </source>
</reference>
<accession>A0A1M6N8S6</accession>
<dbReference type="GO" id="GO:0003677">
    <property type="term" value="F:DNA binding"/>
    <property type="evidence" value="ECO:0007669"/>
    <property type="project" value="UniProtKB-UniRule"/>
</dbReference>
<dbReference type="RefSeq" id="WP_072888190.1">
    <property type="nucleotide sequence ID" value="NZ_FRAE01000021.1"/>
</dbReference>
<comment type="function">
    <text evidence="1">Site-specific tyrosine recombinase, which acts by catalyzing the cutting and rejoining of the recombining DNA molecules.</text>
</comment>
<dbReference type="InterPro" id="IPR011010">
    <property type="entry name" value="DNA_brk_join_enz"/>
</dbReference>
<proteinExistence type="inferred from homology"/>
<keyword evidence="10" id="KW-1185">Reference proteome</keyword>
<dbReference type="InterPro" id="IPR004107">
    <property type="entry name" value="Integrase_SAM-like_N"/>
</dbReference>
<keyword evidence="4 6" id="KW-0238">DNA-binding</keyword>
<dbReference type="Gene3D" id="1.10.443.10">
    <property type="entry name" value="Intergrase catalytic core"/>
    <property type="match status" value="1"/>
</dbReference>
<gene>
    <name evidence="9" type="ORF">SAMN02744037_01185</name>
</gene>
<dbReference type="GO" id="GO:0006310">
    <property type="term" value="P:DNA recombination"/>
    <property type="evidence" value="ECO:0007669"/>
    <property type="project" value="UniProtKB-KW"/>
</dbReference>
<evidence type="ECO:0000313" key="10">
    <source>
        <dbReference type="Proteomes" id="UP000242497"/>
    </source>
</evidence>
<dbReference type="PROSITE" id="PS51898">
    <property type="entry name" value="TYR_RECOMBINASE"/>
    <property type="match status" value="1"/>
</dbReference>
<dbReference type="InterPro" id="IPR028259">
    <property type="entry name" value="AP2-like_int_N"/>
</dbReference>
<dbReference type="SUPFAM" id="SSF56349">
    <property type="entry name" value="DNA breaking-rejoining enzymes"/>
    <property type="match status" value="1"/>
</dbReference>
<evidence type="ECO:0000256" key="2">
    <source>
        <dbReference type="ARBA" id="ARBA00008857"/>
    </source>
</evidence>
<dbReference type="Gene3D" id="1.10.150.130">
    <property type="match status" value="1"/>
</dbReference>
<keyword evidence="3" id="KW-0229">DNA integration</keyword>
<protein>
    <submittedName>
        <fullName evidence="9">Site-specific recombinase XerD</fullName>
    </submittedName>
</protein>
<sequence length="394" mass="45661">MQGGVRKKGNRWYYYFDAGKVNGKRKRIERKGGNTKKEALEALRKALYEFEKCGSLVSESDISVADYFDYWFKEYVLINCKYNTQRGYNLIIEKHIKPTLGIYKLKSLTPAMLQEFINKKYRNGFTKNTLKGFYGVLSGALKMAVYPYQFIKENPMQYVSMPKYNSLKKDNEDLKIITVDEFNKIVDRFPFGSSFYIPLQIAFNTGMRASEVCGLTWDCINLEEGKIKVEKIILKKGMQWCFGTPKTASSQREILIGKTLIDILKKHKKYQLENRLKYGEFYSNNLYKFEEINKKYSSTDLVCTKENGELVSTDSLKYLSRVVNYELGINFNFHSLRHTHATILLEAGANIKDIQKRLGHSKLATTMDTYSHITDKMNQDSVNIFEGVLSSKIK</sequence>
<dbReference type="InterPro" id="IPR002104">
    <property type="entry name" value="Integrase_catalytic"/>
</dbReference>
<keyword evidence="5" id="KW-0233">DNA recombination</keyword>
<name>A0A1M6N8S6_9FIRM</name>
<dbReference type="InterPro" id="IPR010998">
    <property type="entry name" value="Integrase_recombinase_N"/>
</dbReference>
<dbReference type="Pfam" id="PF00589">
    <property type="entry name" value="Phage_integrase"/>
    <property type="match status" value="1"/>
</dbReference>
<evidence type="ECO:0000313" key="9">
    <source>
        <dbReference type="EMBL" id="SHJ92034.1"/>
    </source>
</evidence>
<dbReference type="PANTHER" id="PTHR30349">
    <property type="entry name" value="PHAGE INTEGRASE-RELATED"/>
    <property type="match status" value="1"/>
</dbReference>
<organism evidence="9 10">
    <name type="scientific">Tepidibacter formicigenes DSM 15518</name>
    <dbReference type="NCBI Taxonomy" id="1123349"/>
    <lineage>
        <taxon>Bacteria</taxon>
        <taxon>Bacillati</taxon>
        <taxon>Bacillota</taxon>
        <taxon>Clostridia</taxon>
        <taxon>Peptostreptococcales</taxon>
        <taxon>Peptostreptococcaceae</taxon>
        <taxon>Tepidibacter</taxon>
    </lineage>
</organism>
<comment type="similarity">
    <text evidence="2">Belongs to the 'phage' integrase family.</text>
</comment>
<dbReference type="Pfam" id="PF14659">
    <property type="entry name" value="Phage_int_SAM_3"/>
    <property type="match status" value="1"/>
</dbReference>
<dbReference type="AlphaFoldDB" id="A0A1M6N8S6"/>
<evidence type="ECO:0000256" key="5">
    <source>
        <dbReference type="ARBA" id="ARBA00023172"/>
    </source>
</evidence>
<evidence type="ECO:0000259" key="8">
    <source>
        <dbReference type="PROSITE" id="PS51900"/>
    </source>
</evidence>
<dbReference type="OrthoDB" id="9785687at2"/>
<dbReference type="Proteomes" id="UP000242497">
    <property type="component" value="Unassembled WGS sequence"/>
</dbReference>
<dbReference type="InterPro" id="IPR013762">
    <property type="entry name" value="Integrase-like_cat_sf"/>
</dbReference>
<evidence type="ECO:0000256" key="4">
    <source>
        <dbReference type="ARBA" id="ARBA00023125"/>
    </source>
</evidence>
<evidence type="ECO:0000256" key="6">
    <source>
        <dbReference type="PROSITE-ProRule" id="PRU01248"/>
    </source>
</evidence>
<dbReference type="STRING" id="1123349.SAMN02744037_01185"/>
<dbReference type="PROSITE" id="PS51900">
    <property type="entry name" value="CB"/>
    <property type="match status" value="1"/>
</dbReference>
<dbReference type="Pfam" id="PF14657">
    <property type="entry name" value="Arm-DNA-bind_4"/>
    <property type="match status" value="1"/>
</dbReference>
<feature type="domain" description="Core-binding (CB)" evidence="8">
    <location>
        <begin position="62"/>
        <end position="145"/>
    </location>
</feature>
<feature type="domain" description="Tyr recombinase" evidence="7">
    <location>
        <begin position="172"/>
        <end position="383"/>
    </location>
</feature>